<reference evidence="1 2" key="1">
    <citation type="submission" date="2015-03" db="EMBL/GenBank/DDBJ databases">
        <authorList>
            <consortium name="Pathogen Informatics"/>
        </authorList>
    </citation>
    <scope>NUCLEOTIDE SEQUENCE [LARGE SCALE GENOMIC DNA]</scope>
    <source>
        <strain evidence="1 2">C09601061</strain>
    </source>
</reference>
<dbReference type="Proteomes" id="UP000046680">
    <property type="component" value="Unassembled WGS sequence"/>
</dbReference>
<organism evidence="1 2">
    <name type="scientific">Mycobacterium tuberculosis</name>
    <dbReference type="NCBI Taxonomy" id="1773"/>
    <lineage>
        <taxon>Bacteria</taxon>
        <taxon>Bacillati</taxon>
        <taxon>Actinomycetota</taxon>
        <taxon>Actinomycetes</taxon>
        <taxon>Mycobacteriales</taxon>
        <taxon>Mycobacteriaceae</taxon>
        <taxon>Mycobacterium</taxon>
        <taxon>Mycobacterium tuberculosis complex</taxon>
    </lineage>
</organism>
<protein>
    <submittedName>
        <fullName evidence="1">Uncharacterized protein</fullName>
    </submittedName>
</protein>
<gene>
    <name evidence="1" type="ORF">ERS007657_03596</name>
</gene>
<accession>A0A654U518</accession>
<evidence type="ECO:0000313" key="2">
    <source>
        <dbReference type="Proteomes" id="UP000046680"/>
    </source>
</evidence>
<name>A0A654U518_MYCTX</name>
<dbReference type="AlphaFoldDB" id="A0A654U518"/>
<evidence type="ECO:0000313" key="1">
    <source>
        <dbReference type="EMBL" id="CFS01803.1"/>
    </source>
</evidence>
<sequence>MRVTHIDGQAVKPPATNNSLPCAQSVGLAHVDGDVGVGRLDVVAGDWSRSGQ</sequence>
<dbReference type="EMBL" id="CGCX01001812">
    <property type="protein sequence ID" value="CFS01803.1"/>
    <property type="molecule type" value="Genomic_DNA"/>
</dbReference>
<proteinExistence type="predicted"/>